<reference evidence="1 2" key="1">
    <citation type="submission" date="2024-04" db="EMBL/GenBank/DDBJ databases">
        <authorList>
            <person name="Fracassetti M."/>
        </authorList>
    </citation>
    <scope>NUCLEOTIDE SEQUENCE [LARGE SCALE GENOMIC DNA]</scope>
</reference>
<accession>A0AAV2F5P1</accession>
<keyword evidence="2" id="KW-1185">Reference proteome</keyword>
<proteinExistence type="predicted"/>
<organism evidence="1 2">
    <name type="scientific">Linum trigynum</name>
    <dbReference type="NCBI Taxonomy" id="586398"/>
    <lineage>
        <taxon>Eukaryota</taxon>
        <taxon>Viridiplantae</taxon>
        <taxon>Streptophyta</taxon>
        <taxon>Embryophyta</taxon>
        <taxon>Tracheophyta</taxon>
        <taxon>Spermatophyta</taxon>
        <taxon>Magnoliopsida</taxon>
        <taxon>eudicotyledons</taxon>
        <taxon>Gunneridae</taxon>
        <taxon>Pentapetalae</taxon>
        <taxon>rosids</taxon>
        <taxon>fabids</taxon>
        <taxon>Malpighiales</taxon>
        <taxon>Linaceae</taxon>
        <taxon>Linum</taxon>
    </lineage>
</organism>
<evidence type="ECO:0000313" key="2">
    <source>
        <dbReference type="Proteomes" id="UP001497516"/>
    </source>
</evidence>
<evidence type="ECO:0000313" key="1">
    <source>
        <dbReference type="EMBL" id="CAL1393558.1"/>
    </source>
</evidence>
<dbReference type="Proteomes" id="UP001497516">
    <property type="component" value="Chromosome 6"/>
</dbReference>
<gene>
    <name evidence="1" type="ORF">LTRI10_LOCUS34128</name>
</gene>
<dbReference type="AlphaFoldDB" id="A0AAV2F5P1"/>
<name>A0AAV2F5P1_9ROSI</name>
<protein>
    <submittedName>
        <fullName evidence="1">Uncharacterized protein</fullName>
    </submittedName>
</protein>
<dbReference type="EMBL" id="OZ034819">
    <property type="protein sequence ID" value="CAL1393558.1"/>
    <property type="molecule type" value="Genomic_DNA"/>
</dbReference>
<sequence length="125" mass="14541">MGRGPVDRDEVTRVREELELVLLQEEVTWCQKSCLEWIASGDRNTKFFHLRTLCRRKRNIILMLKNTANEWVEDQDELKAMAMGVFQLLYTDEGGDLQYLPADFPLIESSLLEEVDKSLTSEEMA</sequence>